<gene>
    <name evidence="1" type="ORF">SDC9_21988</name>
</gene>
<name>A0A644UB40_9ZZZZ</name>
<organism evidence="1">
    <name type="scientific">bioreactor metagenome</name>
    <dbReference type="NCBI Taxonomy" id="1076179"/>
    <lineage>
        <taxon>unclassified sequences</taxon>
        <taxon>metagenomes</taxon>
        <taxon>ecological metagenomes</taxon>
    </lineage>
</organism>
<protein>
    <submittedName>
        <fullName evidence="1">Uncharacterized protein</fullName>
    </submittedName>
</protein>
<dbReference type="EMBL" id="VSSQ01000095">
    <property type="protein sequence ID" value="MPL76143.1"/>
    <property type="molecule type" value="Genomic_DNA"/>
</dbReference>
<comment type="caution">
    <text evidence="1">The sequence shown here is derived from an EMBL/GenBank/DDBJ whole genome shotgun (WGS) entry which is preliminary data.</text>
</comment>
<reference evidence="1" key="1">
    <citation type="submission" date="2019-08" db="EMBL/GenBank/DDBJ databases">
        <authorList>
            <person name="Kucharzyk K."/>
            <person name="Murdoch R.W."/>
            <person name="Higgins S."/>
            <person name="Loffler F."/>
        </authorList>
    </citation>
    <scope>NUCLEOTIDE SEQUENCE</scope>
</reference>
<dbReference type="AlphaFoldDB" id="A0A644UB40"/>
<sequence length="251" mass="29072">MPGKEKVMTVTLMRSDLYESPSYLGASLQLPASRDEIQYTIDQARIRNGQEYQIVECFNIQGEELSFISETFSLAELNFLAWRISNMNEHDRIAFTGCVIRGEGNLRMRELQNSGELPKFKAAFEIAGCMDIDQVLDLARNLDCYDFYPELTFMEDYIKQDFINRYRIPADDPTLQLIHFSRADPNQMQDINICRTPYGIIQRNDREMTPDIPIHGLASKCCNHNKIKNEKVLSLQKRQRLFCFSEKGAES</sequence>
<evidence type="ECO:0000313" key="1">
    <source>
        <dbReference type="EMBL" id="MPL76143.1"/>
    </source>
</evidence>
<accession>A0A644UB40</accession>
<proteinExistence type="predicted"/>